<keyword evidence="1" id="KW-0812">Transmembrane</keyword>
<evidence type="ECO:0000256" key="1">
    <source>
        <dbReference type="SAM" id="Phobius"/>
    </source>
</evidence>
<dbReference type="Pfam" id="PF16479">
    <property type="entry name" value="DUF5056"/>
    <property type="match status" value="1"/>
</dbReference>
<sequence>METDDELLKQFFSEQKQEIADNGFSRRVIRHLPDRYKRLATLWIVFCSLCAVILFFAFSGIEIIIGILHKTVASIVQGDPNLDLKSLFIAVAVLICLGVNRICSME</sequence>
<keyword evidence="1" id="KW-1133">Transmembrane helix</keyword>
<feature type="transmembrane region" description="Helical" evidence="1">
    <location>
        <begin position="40"/>
        <end position="67"/>
    </location>
</feature>
<keyword evidence="1" id="KW-0472">Membrane</keyword>
<name>A0A5J4SHJ5_9ZZZZ</name>
<dbReference type="AlphaFoldDB" id="A0A5J4SHJ5"/>
<evidence type="ECO:0000313" key="2">
    <source>
        <dbReference type="EMBL" id="KAA6345467.1"/>
    </source>
</evidence>
<evidence type="ECO:0008006" key="3">
    <source>
        <dbReference type="Google" id="ProtNLM"/>
    </source>
</evidence>
<dbReference type="EMBL" id="SNRY01000169">
    <property type="protein sequence ID" value="KAA6345467.1"/>
    <property type="molecule type" value="Genomic_DNA"/>
</dbReference>
<reference evidence="2" key="1">
    <citation type="submission" date="2019-03" db="EMBL/GenBank/DDBJ databases">
        <title>Single cell metagenomics reveals metabolic interactions within the superorganism composed of flagellate Streblomastix strix and complex community of Bacteroidetes bacteria on its surface.</title>
        <authorList>
            <person name="Treitli S.C."/>
            <person name="Kolisko M."/>
            <person name="Husnik F."/>
            <person name="Keeling P."/>
            <person name="Hampl V."/>
        </authorList>
    </citation>
    <scope>NUCLEOTIDE SEQUENCE</scope>
    <source>
        <strain evidence="2">STM</strain>
    </source>
</reference>
<protein>
    <recommendedName>
        <fullName evidence="3">DUF5056 domain-containing protein</fullName>
    </recommendedName>
</protein>
<dbReference type="InterPro" id="IPR032129">
    <property type="entry name" value="DUF5056"/>
</dbReference>
<accession>A0A5J4SHJ5</accession>
<feature type="transmembrane region" description="Helical" evidence="1">
    <location>
        <begin position="87"/>
        <end position="103"/>
    </location>
</feature>
<organism evidence="2">
    <name type="scientific">termite gut metagenome</name>
    <dbReference type="NCBI Taxonomy" id="433724"/>
    <lineage>
        <taxon>unclassified sequences</taxon>
        <taxon>metagenomes</taxon>
        <taxon>organismal metagenomes</taxon>
    </lineage>
</organism>
<comment type="caution">
    <text evidence="2">The sequence shown here is derived from an EMBL/GenBank/DDBJ whole genome shotgun (WGS) entry which is preliminary data.</text>
</comment>
<gene>
    <name evidence="2" type="ORF">EZS27_006963</name>
</gene>
<proteinExistence type="predicted"/>